<evidence type="ECO:0000256" key="5">
    <source>
        <dbReference type="ARBA" id="ARBA00022989"/>
    </source>
</evidence>
<dbReference type="RefSeq" id="WP_386127817.1">
    <property type="nucleotide sequence ID" value="NZ_JBHTJL010000009.1"/>
</dbReference>
<proteinExistence type="predicted"/>
<keyword evidence="6" id="KW-0051">Antiviral defense</keyword>
<dbReference type="SUPFAM" id="SSF109604">
    <property type="entry name" value="HD-domain/PDEase-like"/>
    <property type="match status" value="1"/>
</dbReference>
<dbReference type="Gene3D" id="1.10.472.50">
    <property type="entry name" value="HD-domain/PDEase-like"/>
    <property type="match status" value="1"/>
</dbReference>
<evidence type="ECO:0000256" key="7">
    <source>
        <dbReference type="ARBA" id="ARBA00023136"/>
    </source>
</evidence>
<keyword evidence="7 8" id="KW-0472">Membrane</keyword>
<evidence type="ECO:0000256" key="4">
    <source>
        <dbReference type="ARBA" id="ARBA00022741"/>
    </source>
</evidence>
<evidence type="ECO:0000256" key="6">
    <source>
        <dbReference type="ARBA" id="ARBA00023118"/>
    </source>
</evidence>
<evidence type="ECO:0000256" key="3">
    <source>
        <dbReference type="ARBA" id="ARBA00022692"/>
    </source>
</evidence>
<sequence length="397" mass="45626">MLDIFQKAADYVENFYKSRGVTNLTYHNYHHTLTLLKRANSVFEAENFSPKDSAVVKLALLFSNTGYVTNYENPFEGSAQSLDDFSKIEEIDVATIDKAKDCIKAICYNSPENQLEEITSDIYYSDYGKKSYSKNSLLLKNEISAVSGETLSQENWTDMQIDSFTKHAYYSKFAKLEWESRKRKNLASLLKDQDKLVATGNKEKLKAKYKQKFKNESPERGIQTLYRVALRNHIKLSDIADTKANILLSVNAIIISLVLANLISKLNQPENRFMILPTIVFLVCSVVSMIMSIKATQPNITEANFSQQDLEDRKVNLAFFGNFHQMELEKYQNAFKHLIESREDVYNVLTKDLYFLGAVLSTKYKLLRYTYYVFMAGIVLSIVAFTLSFIYRDTITL</sequence>
<keyword evidence="3 8" id="KW-0812">Transmembrane</keyword>
<evidence type="ECO:0000256" key="8">
    <source>
        <dbReference type="SAM" id="Phobius"/>
    </source>
</evidence>
<comment type="caution">
    <text evidence="10">The sequence shown here is derived from an EMBL/GenBank/DDBJ whole genome shotgun (WGS) entry which is preliminary data.</text>
</comment>
<keyword evidence="11" id="KW-1185">Reference proteome</keyword>
<accession>A0ABW3N4D0</accession>
<dbReference type="EMBL" id="JBHTJL010000009">
    <property type="protein sequence ID" value="MFD1062188.1"/>
    <property type="molecule type" value="Genomic_DNA"/>
</dbReference>
<keyword evidence="2" id="KW-1003">Cell membrane</keyword>
<evidence type="ECO:0000259" key="9">
    <source>
        <dbReference type="Pfam" id="PF18967"/>
    </source>
</evidence>
<feature type="domain" description="Pycsar effector protein" evidence="9">
    <location>
        <begin position="226"/>
        <end position="387"/>
    </location>
</feature>
<dbReference type="InterPro" id="IPR043760">
    <property type="entry name" value="PycTM_dom"/>
</dbReference>
<keyword evidence="5 8" id="KW-1133">Transmembrane helix</keyword>
<feature type="transmembrane region" description="Helical" evidence="8">
    <location>
        <begin position="369"/>
        <end position="391"/>
    </location>
</feature>
<dbReference type="Pfam" id="PF18967">
    <property type="entry name" value="PycTM"/>
    <property type="match status" value="1"/>
</dbReference>
<evidence type="ECO:0000313" key="10">
    <source>
        <dbReference type="EMBL" id="MFD1062188.1"/>
    </source>
</evidence>
<evidence type="ECO:0000313" key="11">
    <source>
        <dbReference type="Proteomes" id="UP001597013"/>
    </source>
</evidence>
<name>A0ABW3N4D0_9FLAO</name>
<feature type="transmembrane region" description="Helical" evidence="8">
    <location>
        <begin position="275"/>
        <end position="293"/>
    </location>
</feature>
<comment type="subcellular location">
    <subcellularLocation>
        <location evidence="1">Cell membrane</location>
    </subcellularLocation>
</comment>
<protein>
    <submittedName>
        <fullName evidence="10">Pycsar system effector family protein</fullName>
    </submittedName>
</protein>
<keyword evidence="4" id="KW-0547">Nucleotide-binding</keyword>
<evidence type="ECO:0000256" key="1">
    <source>
        <dbReference type="ARBA" id="ARBA00004236"/>
    </source>
</evidence>
<organism evidence="10 11">
    <name type="scientific">Winogradskyella litorisediminis</name>
    <dbReference type="NCBI Taxonomy" id="1156618"/>
    <lineage>
        <taxon>Bacteria</taxon>
        <taxon>Pseudomonadati</taxon>
        <taxon>Bacteroidota</taxon>
        <taxon>Flavobacteriia</taxon>
        <taxon>Flavobacteriales</taxon>
        <taxon>Flavobacteriaceae</taxon>
        <taxon>Winogradskyella</taxon>
    </lineage>
</organism>
<gene>
    <name evidence="10" type="ORF">ACFQ1Q_02935</name>
</gene>
<reference evidence="11" key="1">
    <citation type="journal article" date="2019" name="Int. J. Syst. Evol. Microbiol.">
        <title>The Global Catalogue of Microorganisms (GCM) 10K type strain sequencing project: providing services to taxonomists for standard genome sequencing and annotation.</title>
        <authorList>
            <consortium name="The Broad Institute Genomics Platform"/>
            <consortium name="The Broad Institute Genome Sequencing Center for Infectious Disease"/>
            <person name="Wu L."/>
            <person name="Ma J."/>
        </authorList>
    </citation>
    <scope>NUCLEOTIDE SEQUENCE [LARGE SCALE GENOMIC DNA]</scope>
    <source>
        <strain evidence="11">CCUG 62215</strain>
    </source>
</reference>
<dbReference type="Proteomes" id="UP001597013">
    <property type="component" value="Unassembled WGS sequence"/>
</dbReference>
<feature type="transmembrane region" description="Helical" evidence="8">
    <location>
        <begin position="244"/>
        <end position="263"/>
    </location>
</feature>
<evidence type="ECO:0000256" key="2">
    <source>
        <dbReference type="ARBA" id="ARBA00022475"/>
    </source>
</evidence>